<dbReference type="InterPro" id="IPR040449">
    <property type="entry name" value="Peptidase_S66_N"/>
</dbReference>
<name>A0A1F5EBB4_9BACT</name>
<comment type="caution">
    <text evidence="6">The sequence shown here is derived from an EMBL/GenBank/DDBJ whole genome shotgun (WGS) entry which is preliminary data.</text>
</comment>
<organism evidence="6 7">
    <name type="scientific">Candidatus Berkelbacteria bacterium RIFCSPLOWO2_01_FULL_50_28</name>
    <dbReference type="NCBI Taxonomy" id="1797471"/>
    <lineage>
        <taxon>Bacteria</taxon>
        <taxon>Candidatus Berkelbacteria</taxon>
    </lineage>
</organism>
<dbReference type="PANTHER" id="PTHR30237:SF6">
    <property type="entry name" value="CARBOXYPEPTIDASE YOCD-RELATED"/>
    <property type="match status" value="1"/>
</dbReference>
<dbReference type="STRING" id="1797471.A3A71_01135"/>
<dbReference type="Gene3D" id="3.40.50.10740">
    <property type="entry name" value="Class I glutamine amidotransferase-like"/>
    <property type="match status" value="1"/>
</dbReference>
<gene>
    <name evidence="6" type="ORF">A3A71_01135</name>
</gene>
<sequence>MRDKTTIPAKLQPGDTVRVVAPSHSLALISEDVRQIATKRLESLGLVVTFGKHVEEEDEFISSSIASRVADLHEAFADPKVKAIFTVIGGFNCNQLLPHLDWELIKNNPKIFIGYSDTTALQNAMLARANLATYSGPAYSTFGQKLHFDYTLDHFKKCLFEVDSFYLLPSKEWTDDTWYINQDDRHPVSNTGYWTINQGEAEGVIVGGNLSTVQLLQGTSHFPPTDNIILFLEDDDESQYFHFDRQFESLLQSIPIKNIRGIVFGRFQKKSTITRPNLETLIRIRPQLADIPIIANADFGHTSPMITFPIGGSVRIIARENKAEIKIIKH</sequence>
<protein>
    <submittedName>
        <fullName evidence="6">Peptidase S66</fullName>
    </submittedName>
</protein>
<feature type="active site" description="Nucleophile" evidence="3">
    <location>
        <position position="116"/>
    </location>
</feature>
<evidence type="ECO:0000259" key="4">
    <source>
        <dbReference type="Pfam" id="PF02016"/>
    </source>
</evidence>
<dbReference type="InterPro" id="IPR027478">
    <property type="entry name" value="LdcA_N"/>
</dbReference>
<feature type="active site" description="Charge relay system" evidence="3">
    <location>
        <position position="301"/>
    </location>
</feature>
<dbReference type="PANTHER" id="PTHR30237">
    <property type="entry name" value="MURAMOYLTETRAPEPTIDE CARBOXYPEPTIDASE"/>
    <property type="match status" value="1"/>
</dbReference>
<comment type="similarity">
    <text evidence="1">Belongs to the peptidase S66 family.</text>
</comment>
<dbReference type="Pfam" id="PF02016">
    <property type="entry name" value="Peptidase_S66"/>
    <property type="match status" value="1"/>
</dbReference>
<dbReference type="Proteomes" id="UP000177481">
    <property type="component" value="Unassembled WGS sequence"/>
</dbReference>
<evidence type="ECO:0000313" key="6">
    <source>
        <dbReference type="EMBL" id="OGD64641.1"/>
    </source>
</evidence>
<accession>A0A1F5EBB4</accession>
<feature type="domain" description="LD-carboxypeptidase C-terminal" evidence="5">
    <location>
        <begin position="202"/>
        <end position="316"/>
    </location>
</feature>
<evidence type="ECO:0000256" key="1">
    <source>
        <dbReference type="ARBA" id="ARBA00010233"/>
    </source>
</evidence>
<evidence type="ECO:0000256" key="2">
    <source>
        <dbReference type="ARBA" id="ARBA00022801"/>
    </source>
</evidence>
<dbReference type="CDD" id="cd07062">
    <property type="entry name" value="Peptidase_S66_mccF_like"/>
    <property type="match status" value="1"/>
</dbReference>
<reference evidence="6 7" key="1">
    <citation type="journal article" date="2016" name="Nat. Commun.">
        <title>Thousands of microbial genomes shed light on interconnected biogeochemical processes in an aquifer system.</title>
        <authorList>
            <person name="Anantharaman K."/>
            <person name="Brown C.T."/>
            <person name="Hug L.A."/>
            <person name="Sharon I."/>
            <person name="Castelle C.J."/>
            <person name="Probst A.J."/>
            <person name="Thomas B.C."/>
            <person name="Singh A."/>
            <person name="Wilkins M.J."/>
            <person name="Karaoz U."/>
            <person name="Brodie E.L."/>
            <person name="Williams K.H."/>
            <person name="Hubbard S.S."/>
            <person name="Banfield J.F."/>
        </authorList>
    </citation>
    <scope>NUCLEOTIDE SEQUENCE [LARGE SCALE GENOMIC DNA]</scope>
</reference>
<dbReference type="InterPro" id="IPR029062">
    <property type="entry name" value="Class_I_gatase-like"/>
</dbReference>
<dbReference type="Pfam" id="PF17676">
    <property type="entry name" value="Peptidase_S66C"/>
    <property type="match status" value="1"/>
</dbReference>
<dbReference type="PIRSF" id="PIRSF028757">
    <property type="entry name" value="LD-carboxypeptidase"/>
    <property type="match status" value="1"/>
</dbReference>
<feature type="active site" description="Charge relay system" evidence="3">
    <location>
        <position position="233"/>
    </location>
</feature>
<keyword evidence="2" id="KW-0378">Hydrolase</keyword>
<evidence type="ECO:0000259" key="5">
    <source>
        <dbReference type="Pfam" id="PF17676"/>
    </source>
</evidence>
<dbReference type="SUPFAM" id="SSF141986">
    <property type="entry name" value="LD-carboxypeptidase A C-terminal domain-like"/>
    <property type="match status" value="1"/>
</dbReference>
<feature type="domain" description="LD-carboxypeptidase N-terminal" evidence="4">
    <location>
        <begin position="17"/>
        <end position="136"/>
    </location>
</feature>
<dbReference type="InterPro" id="IPR027461">
    <property type="entry name" value="Carboxypeptidase_A_C_sf"/>
</dbReference>
<dbReference type="InterPro" id="IPR040921">
    <property type="entry name" value="Peptidase_S66C"/>
</dbReference>
<dbReference type="GO" id="GO:0016787">
    <property type="term" value="F:hydrolase activity"/>
    <property type="evidence" value="ECO:0007669"/>
    <property type="project" value="UniProtKB-KW"/>
</dbReference>
<dbReference type="Gene3D" id="3.50.30.60">
    <property type="entry name" value="LD-carboxypeptidase A C-terminal domain-like"/>
    <property type="match status" value="1"/>
</dbReference>
<dbReference type="AlphaFoldDB" id="A0A1F5EBB4"/>
<dbReference type="EMBL" id="MEZX01000002">
    <property type="protein sequence ID" value="OGD64641.1"/>
    <property type="molecule type" value="Genomic_DNA"/>
</dbReference>
<evidence type="ECO:0000256" key="3">
    <source>
        <dbReference type="PIRSR" id="PIRSR028757-1"/>
    </source>
</evidence>
<proteinExistence type="inferred from homology"/>
<dbReference type="SUPFAM" id="SSF52317">
    <property type="entry name" value="Class I glutamine amidotransferase-like"/>
    <property type="match status" value="1"/>
</dbReference>
<dbReference type="InterPro" id="IPR003507">
    <property type="entry name" value="S66_fam"/>
</dbReference>
<evidence type="ECO:0000313" key="7">
    <source>
        <dbReference type="Proteomes" id="UP000177481"/>
    </source>
</evidence>